<evidence type="ECO:0008006" key="3">
    <source>
        <dbReference type="Google" id="ProtNLM"/>
    </source>
</evidence>
<organism evidence="1 2">
    <name type="scientific">Neomicrococcus aestuarii</name>
    <dbReference type="NCBI Taxonomy" id="556325"/>
    <lineage>
        <taxon>Bacteria</taxon>
        <taxon>Bacillati</taxon>
        <taxon>Actinomycetota</taxon>
        <taxon>Actinomycetes</taxon>
        <taxon>Micrococcales</taxon>
        <taxon>Micrococcaceae</taxon>
        <taxon>Neomicrococcus</taxon>
    </lineage>
</organism>
<accession>A0A7W8X0D4</accession>
<dbReference type="RefSeq" id="WP_183665297.1">
    <property type="nucleotide sequence ID" value="NZ_BAAARH010000016.1"/>
</dbReference>
<dbReference type="Proteomes" id="UP000580797">
    <property type="component" value="Unassembled WGS sequence"/>
</dbReference>
<name>A0A7W8X0D4_9MICC</name>
<evidence type="ECO:0000313" key="2">
    <source>
        <dbReference type="Proteomes" id="UP000580797"/>
    </source>
</evidence>
<dbReference type="EMBL" id="JACHDR010000001">
    <property type="protein sequence ID" value="MBB5513112.1"/>
    <property type="molecule type" value="Genomic_DNA"/>
</dbReference>
<gene>
    <name evidence="1" type="ORF">HD598_001799</name>
</gene>
<sequence>MYKLSDDTGDRLLNSRVAHIHARRKGGPRWLKMTADENRAFDNLVLLCIEHSYEIDEMPELFPADLLREWKAAQIAEHDRLQRNWPINDDEATEVLVASESFDALHAPSTVELVRRVEALRLAAGRTRAVVRSWAGRWQQLREQTRRSFNMWDDEGNPVHVEPSEMEVRPIQEGIQSALAAALDEVGPAAEAARIELAAVRVTGRQVAPWCDALERAITELIDTASTWTGRSEPASDTAFDDALGELQRSVTDLVRASRGEQVAVPELPPIANEPEQVDPLAEHRKLLDEARPFHRVRHRPYDPELRERVAGATAQAAAIPPTAHFLAIGLDPTAALAIAVGGNATEDERLKLVERDQQRLPICAAAALLQEAGRHGDAKDAPAVAADENLRRLWSETDWSKGASWVGNDVNGQSMMWAFARATSDAEVHDRLAHALETAPQLLTSLVVSCAGWVEQLDFQTCNLIGFDRTYRELPPWLPVKAIRTLAADVKALDKGIDDADVLNALLRHALSEVE</sequence>
<reference evidence="1 2" key="1">
    <citation type="submission" date="2020-08" db="EMBL/GenBank/DDBJ databases">
        <title>Sequencing the genomes of 1000 actinobacteria strains.</title>
        <authorList>
            <person name="Klenk H.-P."/>
        </authorList>
    </citation>
    <scope>NUCLEOTIDE SEQUENCE [LARGE SCALE GENOMIC DNA]</scope>
    <source>
        <strain evidence="1 2">DSM 105783</strain>
    </source>
</reference>
<evidence type="ECO:0000313" key="1">
    <source>
        <dbReference type="EMBL" id="MBB5513112.1"/>
    </source>
</evidence>
<dbReference type="AlphaFoldDB" id="A0A7W8X0D4"/>
<protein>
    <recommendedName>
        <fullName evidence="3">HNH endonuclease</fullName>
    </recommendedName>
</protein>
<comment type="caution">
    <text evidence="1">The sequence shown here is derived from an EMBL/GenBank/DDBJ whole genome shotgun (WGS) entry which is preliminary data.</text>
</comment>
<proteinExistence type="predicted"/>